<sequence>MIGAQQTTEHELGISSHPVTPVGAPAGSLPRLLGSTLPAAIQLQLKAAQSRLHRRILYLENSHEPLAPGCDHWLGDGRDKPRPRRPDDQPFQAHASRM</sequence>
<comment type="caution">
    <text evidence="2">The sequence shown here is derived from an EMBL/GenBank/DDBJ whole genome shotgun (WGS) entry which is preliminary data.</text>
</comment>
<protein>
    <submittedName>
        <fullName evidence="2">Uncharacterized protein</fullName>
    </submittedName>
</protein>
<evidence type="ECO:0000313" key="2">
    <source>
        <dbReference type="EMBL" id="MDA0643582.1"/>
    </source>
</evidence>
<feature type="region of interest" description="Disordered" evidence="1">
    <location>
        <begin position="64"/>
        <end position="98"/>
    </location>
</feature>
<accession>A0ABT4T270</accession>
<name>A0ABT4T270_9ACTN</name>
<feature type="compositionally biased region" description="Basic and acidic residues" evidence="1">
    <location>
        <begin position="73"/>
        <end position="88"/>
    </location>
</feature>
<evidence type="ECO:0000313" key="3">
    <source>
        <dbReference type="Proteomes" id="UP001212498"/>
    </source>
</evidence>
<organism evidence="2 3">
    <name type="scientific">Nonomuraea ferruginea</name>
    <dbReference type="NCBI Taxonomy" id="46174"/>
    <lineage>
        <taxon>Bacteria</taxon>
        <taxon>Bacillati</taxon>
        <taxon>Actinomycetota</taxon>
        <taxon>Actinomycetes</taxon>
        <taxon>Streptosporangiales</taxon>
        <taxon>Streptosporangiaceae</taxon>
        <taxon>Nonomuraea</taxon>
    </lineage>
</organism>
<reference evidence="2 3" key="1">
    <citation type="submission" date="2022-11" db="EMBL/GenBank/DDBJ databases">
        <title>Nonomuraea corallina sp. nov., a new species of the genus Nonomuraea isolated from sea side sediment in Thai sea.</title>
        <authorList>
            <person name="Ngamcharungchit C."/>
            <person name="Matsumoto A."/>
            <person name="Suriyachadkun C."/>
            <person name="Panbangred W."/>
            <person name="Inahashi Y."/>
            <person name="Intra B."/>
        </authorList>
    </citation>
    <scope>NUCLEOTIDE SEQUENCE [LARGE SCALE GENOMIC DNA]</scope>
    <source>
        <strain evidence="2 3">DSM 43553</strain>
    </source>
</reference>
<proteinExistence type="predicted"/>
<evidence type="ECO:0000256" key="1">
    <source>
        <dbReference type="SAM" id="MobiDB-lite"/>
    </source>
</evidence>
<keyword evidence="3" id="KW-1185">Reference proteome</keyword>
<dbReference type="EMBL" id="JAPNUD010000070">
    <property type="protein sequence ID" value="MDA0643582.1"/>
    <property type="molecule type" value="Genomic_DNA"/>
</dbReference>
<dbReference type="Proteomes" id="UP001212498">
    <property type="component" value="Unassembled WGS sequence"/>
</dbReference>
<gene>
    <name evidence="2" type="ORF">OUY24_23395</name>
</gene>
<feature type="region of interest" description="Disordered" evidence="1">
    <location>
        <begin position="1"/>
        <end position="29"/>
    </location>
</feature>
<dbReference type="RefSeq" id="WP_271277820.1">
    <property type="nucleotide sequence ID" value="NZ_BAABFD010000010.1"/>
</dbReference>